<evidence type="ECO:0000256" key="4">
    <source>
        <dbReference type="PROSITE-ProRule" id="PRU00335"/>
    </source>
</evidence>
<dbReference type="AlphaFoldDB" id="A0A553JXY6"/>
<dbReference type="Pfam" id="PF02909">
    <property type="entry name" value="TetR_C_1"/>
    <property type="match status" value="1"/>
</dbReference>
<dbReference type="PANTHER" id="PTHR30055:SF151">
    <property type="entry name" value="TRANSCRIPTIONAL REGULATORY PROTEIN"/>
    <property type="match status" value="1"/>
</dbReference>
<dbReference type="InterPro" id="IPR001647">
    <property type="entry name" value="HTH_TetR"/>
</dbReference>
<keyword evidence="2 4" id="KW-0238">DNA-binding</keyword>
<keyword evidence="7" id="KW-1185">Reference proteome</keyword>
<gene>
    <name evidence="6" type="ORF">FOJ82_12245</name>
</gene>
<evidence type="ECO:0000256" key="2">
    <source>
        <dbReference type="ARBA" id="ARBA00023125"/>
    </source>
</evidence>
<keyword evidence="3" id="KW-0804">Transcription</keyword>
<dbReference type="Gene3D" id="1.10.10.60">
    <property type="entry name" value="Homeodomain-like"/>
    <property type="match status" value="1"/>
</dbReference>
<dbReference type="PROSITE" id="PS50977">
    <property type="entry name" value="HTH_TETR_2"/>
    <property type="match status" value="1"/>
</dbReference>
<dbReference type="GO" id="GO:0045892">
    <property type="term" value="P:negative regulation of DNA-templated transcription"/>
    <property type="evidence" value="ECO:0007669"/>
    <property type="project" value="InterPro"/>
</dbReference>
<dbReference type="GO" id="GO:0003700">
    <property type="term" value="F:DNA-binding transcription factor activity"/>
    <property type="evidence" value="ECO:0007669"/>
    <property type="project" value="TreeGrafter"/>
</dbReference>
<dbReference type="InterPro" id="IPR004111">
    <property type="entry name" value="Repressor_TetR_C"/>
</dbReference>
<comment type="caution">
    <text evidence="6">The sequence shown here is derived from an EMBL/GenBank/DDBJ whole genome shotgun (WGS) entry which is preliminary data.</text>
</comment>
<name>A0A553JXY6_9ACTN</name>
<reference evidence="6 7" key="1">
    <citation type="submission" date="2019-07" db="EMBL/GenBank/DDBJ databases">
        <authorList>
            <person name="Zhou L.-Y."/>
        </authorList>
    </citation>
    <scope>NUCLEOTIDE SEQUENCE [LARGE SCALE GENOMIC DNA]</scope>
    <source>
        <strain evidence="6 7">YIM 101269</strain>
    </source>
</reference>
<dbReference type="InterPro" id="IPR009057">
    <property type="entry name" value="Homeodomain-like_sf"/>
</dbReference>
<evidence type="ECO:0000256" key="1">
    <source>
        <dbReference type="ARBA" id="ARBA00023015"/>
    </source>
</evidence>
<accession>A0A553JXY6</accession>
<dbReference type="GO" id="GO:0000976">
    <property type="term" value="F:transcription cis-regulatory region binding"/>
    <property type="evidence" value="ECO:0007669"/>
    <property type="project" value="TreeGrafter"/>
</dbReference>
<sequence length="284" mass="30890">MVHRTVGCPRKVVPLSRQEFEVVDHTGRGDPLQSLQLLWRTHTKTGRSGLSLDAIVDAAVALASEGGTDSLSMRKLADRLHVGAMSLYAYVPGKAELIDLMVDRVNGQVYEDPDAVPEDGPWRQAIEVVAARNRDLLARHRWLLGVDESRPALGPGTLTKYDVELATLAGTGLDDVEIDLVLTLVLQHVRSTARLSGAETNVDTSEGEWWSTAGPLLAALVDPTRFPHATRVGTAAGEEFQAATDPRRTYDFGLAIILDGVEQLIERKTYRTATSSRTDEGGTQ</sequence>
<evidence type="ECO:0000313" key="6">
    <source>
        <dbReference type="EMBL" id="TRY17315.1"/>
    </source>
</evidence>
<dbReference type="Pfam" id="PF00440">
    <property type="entry name" value="TetR_N"/>
    <property type="match status" value="1"/>
</dbReference>
<dbReference type="InterPro" id="IPR036271">
    <property type="entry name" value="Tet_transcr_reg_TetR-rel_C_sf"/>
</dbReference>
<organism evidence="6 7">
    <name type="scientific">Tessaracoccus rhinocerotis</name>
    <dbReference type="NCBI Taxonomy" id="1689449"/>
    <lineage>
        <taxon>Bacteria</taxon>
        <taxon>Bacillati</taxon>
        <taxon>Actinomycetota</taxon>
        <taxon>Actinomycetes</taxon>
        <taxon>Propionibacteriales</taxon>
        <taxon>Propionibacteriaceae</taxon>
        <taxon>Tessaracoccus</taxon>
    </lineage>
</organism>
<keyword evidence="1" id="KW-0805">Transcription regulation</keyword>
<evidence type="ECO:0000256" key="3">
    <source>
        <dbReference type="ARBA" id="ARBA00023163"/>
    </source>
</evidence>
<evidence type="ECO:0000313" key="7">
    <source>
        <dbReference type="Proteomes" id="UP000317638"/>
    </source>
</evidence>
<feature type="DNA-binding region" description="H-T-H motif" evidence="4">
    <location>
        <begin position="72"/>
        <end position="91"/>
    </location>
</feature>
<dbReference type="PANTHER" id="PTHR30055">
    <property type="entry name" value="HTH-TYPE TRANSCRIPTIONAL REGULATOR RUTR"/>
    <property type="match status" value="1"/>
</dbReference>
<dbReference type="EMBL" id="VKKG01000005">
    <property type="protein sequence ID" value="TRY17315.1"/>
    <property type="molecule type" value="Genomic_DNA"/>
</dbReference>
<protein>
    <submittedName>
        <fullName evidence="6">TetR/AcrR family transcriptional regulator</fullName>
    </submittedName>
</protein>
<dbReference type="Proteomes" id="UP000317638">
    <property type="component" value="Unassembled WGS sequence"/>
</dbReference>
<feature type="domain" description="HTH tetR-type" evidence="5">
    <location>
        <begin position="49"/>
        <end position="109"/>
    </location>
</feature>
<dbReference type="InterPro" id="IPR050109">
    <property type="entry name" value="HTH-type_TetR-like_transc_reg"/>
</dbReference>
<dbReference type="SUPFAM" id="SSF48498">
    <property type="entry name" value="Tetracyclin repressor-like, C-terminal domain"/>
    <property type="match status" value="1"/>
</dbReference>
<dbReference type="SUPFAM" id="SSF46689">
    <property type="entry name" value="Homeodomain-like"/>
    <property type="match status" value="1"/>
</dbReference>
<dbReference type="OrthoDB" id="3732465at2"/>
<dbReference type="Gene3D" id="1.10.357.10">
    <property type="entry name" value="Tetracycline Repressor, domain 2"/>
    <property type="match status" value="1"/>
</dbReference>
<evidence type="ECO:0000259" key="5">
    <source>
        <dbReference type="PROSITE" id="PS50977"/>
    </source>
</evidence>
<proteinExistence type="predicted"/>